<dbReference type="KEGG" id="gem:GM21_1997"/>
<evidence type="ECO:0000313" key="1">
    <source>
        <dbReference type="EMBL" id="ACT18049.1"/>
    </source>
</evidence>
<dbReference type="HOGENOM" id="CLU_2355702_0_0_7"/>
<dbReference type="OrthoDB" id="5387582at2"/>
<dbReference type="EMBL" id="CP001661">
    <property type="protein sequence ID" value="ACT18049.1"/>
    <property type="molecule type" value="Genomic_DNA"/>
</dbReference>
<protein>
    <submittedName>
        <fullName evidence="1">Uncharacterized protein</fullName>
    </submittedName>
</protein>
<proteinExistence type="predicted"/>
<sequence length="99" mass="11603">MGVTIRASDLKYRYPKAVQTRFAPKFAGNCDKEPFNRDDLYDIIPILEAAMNHLERDDATTLHFMEDLMNRDLPRFLNTRAEVFDFLTGCTKEMLELNR</sequence>
<reference evidence="1" key="1">
    <citation type="submission" date="2009-07" db="EMBL/GenBank/DDBJ databases">
        <title>Complete sequence of Geobacter sp. M21.</title>
        <authorList>
            <consortium name="US DOE Joint Genome Institute"/>
            <person name="Lucas S."/>
            <person name="Copeland A."/>
            <person name="Lapidus A."/>
            <person name="Glavina del Rio T."/>
            <person name="Dalin E."/>
            <person name="Tice H."/>
            <person name="Bruce D."/>
            <person name="Goodwin L."/>
            <person name="Pitluck S."/>
            <person name="Saunders E."/>
            <person name="Brettin T."/>
            <person name="Detter J.C."/>
            <person name="Han C."/>
            <person name="Larimer F."/>
            <person name="Land M."/>
            <person name="Hauser L."/>
            <person name="Kyrpides N."/>
            <person name="Ovchinnikova G."/>
            <person name="Lovley D."/>
        </authorList>
    </citation>
    <scope>NUCLEOTIDE SEQUENCE [LARGE SCALE GENOMIC DNA]</scope>
    <source>
        <strain evidence="1">M21</strain>
    </source>
</reference>
<dbReference type="AlphaFoldDB" id="C6E861"/>
<dbReference type="STRING" id="443144.GM21_1997"/>
<organism evidence="1">
    <name type="scientific">Geobacter sp. (strain M21)</name>
    <dbReference type="NCBI Taxonomy" id="443144"/>
    <lineage>
        <taxon>Bacteria</taxon>
        <taxon>Pseudomonadati</taxon>
        <taxon>Thermodesulfobacteriota</taxon>
        <taxon>Desulfuromonadia</taxon>
        <taxon>Geobacterales</taxon>
        <taxon>Geobacteraceae</taxon>
        <taxon>Geobacter</taxon>
    </lineage>
</organism>
<name>C6E861_GEOSM</name>
<gene>
    <name evidence="1" type="ordered locus">GM21_1997</name>
</gene>
<accession>C6E861</accession>